<gene>
    <name evidence="1" type="ORF">IFM53868_10742</name>
</gene>
<sequence length="140" mass="15328">MIWILATSPSSSSSASAKSGNPSIDGLLICGLSTGVLYWWKGPSQVKWDVVGRGGGEEKNSDLDMILPVIDILEGAKARRKFLFGFDGARDDWMEDIEIYAPGYLEMEAAGNEADYDQARLIEPGDAYDIRTRIHQGQVS</sequence>
<dbReference type="Proteomes" id="UP000465266">
    <property type="component" value="Unassembled WGS sequence"/>
</dbReference>
<comment type="caution">
    <text evidence="1">The sequence shown here is derived from an EMBL/GenBank/DDBJ whole genome shotgun (WGS) entry which is preliminary data.</text>
</comment>
<keyword evidence="2" id="KW-1185">Reference proteome</keyword>
<organism evidence="1 2">
    <name type="scientific">Aspergillus udagawae</name>
    <dbReference type="NCBI Taxonomy" id="91492"/>
    <lineage>
        <taxon>Eukaryota</taxon>
        <taxon>Fungi</taxon>
        <taxon>Dikarya</taxon>
        <taxon>Ascomycota</taxon>
        <taxon>Pezizomycotina</taxon>
        <taxon>Eurotiomycetes</taxon>
        <taxon>Eurotiomycetidae</taxon>
        <taxon>Eurotiales</taxon>
        <taxon>Aspergillaceae</taxon>
        <taxon>Aspergillus</taxon>
        <taxon>Aspergillus subgen. Fumigati</taxon>
    </lineage>
</organism>
<reference evidence="1 2" key="1">
    <citation type="submission" date="2020-01" db="EMBL/GenBank/DDBJ databases">
        <title>Draft genome sequence of Aspergillus udagawae IFM 53868.</title>
        <authorList>
            <person name="Takahashi H."/>
            <person name="Yaguchi T."/>
        </authorList>
    </citation>
    <scope>NUCLEOTIDE SEQUENCE [LARGE SCALE GENOMIC DNA]</scope>
    <source>
        <strain evidence="1 2">IFM 53868</strain>
    </source>
</reference>
<accession>A0ABQ1BEX2</accession>
<evidence type="ECO:0000313" key="2">
    <source>
        <dbReference type="Proteomes" id="UP000465266"/>
    </source>
</evidence>
<name>A0ABQ1BEX2_9EURO</name>
<protein>
    <submittedName>
        <fullName evidence="1">Uncharacterized protein</fullName>
    </submittedName>
</protein>
<dbReference type="EMBL" id="BLKG01000269">
    <property type="protein sequence ID" value="GFG00406.1"/>
    <property type="molecule type" value="Genomic_DNA"/>
</dbReference>
<proteinExistence type="predicted"/>
<evidence type="ECO:0000313" key="1">
    <source>
        <dbReference type="EMBL" id="GFG00406.1"/>
    </source>
</evidence>